<comment type="caution">
    <text evidence="2">The sequence shown here is derived from an EMBL/GenBank/DDBJ whole genome shotgun (WGS) entry which is preliminary data.</text>
</comment>
<keyword evidence="3" id="KW-1185">Reference proteome</keyword>
<evidence type="ECO:0000259" key="1">
    <source>
        <dbReference type="Pfam" id="PF00550"/>
    </source>
</evidence>
<dbReference type="InterPro" id="IPR036736">
    <property type="entry name" value="ACP-like_sf"/>
</dbReference>
<dbReference type="EMBL" id="RCZP01000010">
    <property type="protein sequence ID" value="TPG56881.1"/>
    <property type="molecule type" value="Genomic_DNA"/>
</dbReference>
<feature type="domain" description="Carrier" evidence="1">
    <location>
        <begin position="31"/>
        <end position="72"/>
    </location>
</feature>
<name>A0A502G5P8_9PROT</name>
<dbReference type="OrthoDB" id="123083at2"/>
<accession>A0A502G5P8</accession>
<dbReference type="AlphaFoldDB" id="A0A502G5P8"/>
<proteinExistence type="predicted"/>
<evidence type="ECO:0000313" key="3">
    <source>
        <dbReference type="Proteomes" id="UP000317078"/>
    </source>
</evidence>
<protein>
    <submittedName>
        <fullName evidence="2">Acyl carrier protein</fullName>
    </submittedName>
</protein>
<gene>
    <name evidence="2" type="ORF">EAH89_12460</name>
</gene>
<dbReference type="Proteomes" id="UP000317078">
    <property type="component" value="Unassembled WGS sequence"/>
</dbReference>
<dbReference type="Pfam" id="PF00550">
    <property type="entry name" value="PP-binding"/>
    <property type="match status" value="1"/>
</dbReference>
<reference evidence="2 3" key="1">
    <citation type="journal article" date="2019" name="Environ. Microbiol.">
        <title>Species interactions and distinct microbial communities in high Arctic permafrost affected cryosols are associated with the CH4 and CO2 gas fluxes.</title>
        <authorList>
            <person name="Altshuler I."/>
            <person name="Hamel J."/>
            <person name="Turney S."/>
            <person name="Magnuson E."/>
            <person name="Levesque R."/>
            <person name="Greer C."/>
            <person name="Whyte L.G."/>
        </authorList>
    </citation>
    <scope>NUCLEOTIDE SEQUENCE [LARGE SCALE GENOMIC DNA]</scope>
    <source>
        <strain evidence="2 3">S9.3B</strain>
    </source>
</reference>
<sequence length="100" mass="10811">MSGALRVNSQAAIVTTDPSIRNTILALYEEVVQGKDGASGAPLTDDTVLLESGLDSLGFAILVARLDEELGYDPFSLSDDPYYPQTFGEFVTFYESNRPS</sequence>
<organism evidence="2 3">
    <name type="scientific">Muricoccus nepalensis</name>
    <dbReference type="NCBI Taxonomy" id="1854500"/>
    <lineage>
        <taxon>Bacteria</taxon>
        <taxon>Pseudomonadati</taxon>
        <taxon>Pseudomonadota</taxon>
        <taxon>Alphaproteobacteria</taxon>
        <taxon>Acetobacterales</taxon>
        <taxon>Roseomonadaceae</taxon>
        <taxon>Muricoccus</taxon>
    </lineage>
</organism>
<evidence type="ECO:0000313" key="2">
    <source>
        <dbReference type="EMBL" id="TPG56881.1"/>
    </source>
</evidence>
<dbReference type="InterPro" id="IPR009081">
    <property type="entry name" value="PP-bd_ACP"/>
</dbReference>
<dbReference type="Gene3D" id="1.10.1200.10">
    <property type="entry name" value="ACP-like"/>
    <property type="match status" value="1"/>
</dbReference>